<dbReference type="GO" id="GO:0003677">
    <property type="term" value="F:DNA binding"/>
    <property type="evidence" value="ECO:0007669"/>
    <property type="project" value="InterPro"/>
</dbReference>
<feature type="domain" description="AAA+ ATPase" evidence="4">
    <location>
        <begin position="32"/>
        <end position="186"/>
    </location>
</feature>
<evidence type="ECO:0000259" key="4">
    <source>
        <dbReference type="SMART" id="SM00382"/>
    </source>
</evidence>
<dbReference type="SMART" id="SM00382">
    <property type="entry name" value="AAA"/>
    <property type="match status" value="1"/>
</dbReference>
<dbReference type="GO" id="GO:0006261">
    <property type="term" value="P:DNA-templated DNA replication"/>
    <property type="evidence" value="ECO:0007669"/>
    <property type="project" value="TreeGrafter"/>
</dbReference>
<keyword evidence="3" id="KW-0808">Transferase</keyword>
<organism evidence="5 6">
    <name type="scientific">Candidatus Roizmanbacteria bacterium RIFCSPHIGHO2_01_FULL_39_12b</name>
    <dbReference type="NCBI Taxonomy" id="1802030"/>
    <lineage>
        <taxon>Bacteria</taxon>
        <taxon>Candidatus Roizmaniibacteriota</taxon>
    </lineage>
</organism>
<comment type="catalytic activity">
    <reaction evidence="2 3">
        <text>DNA(n) + a 2'-deoxyribonucleoside 5'-triphosphate = DNA(n+1) + diphosphate</text>
        <dbReference type="Rhea" id="RHEA:22508"/>
        <dbReference type="Rhea" id="RHEA-COMP:17339"/>
        <dbReference type="Rhea" id="RHEA-COMP:17340"/>
        <dbReference type="ChEBI" id="CHEBI:33019"/>
        <dbReference type="ChEBI" id="CHEBI:61560"/>
        <dbReference type="ChEBI" id="CHEBI:173112"/>
        <dbReference type="EC" id="2.7.7.7"/>
    </reaction>
</comment>
<keyword evidence="1 3" id="KW-0239">DNA-directed DNA polymerase</keyword>
<evidence type="ECO:0000256" key="2">
    <source>
        <dbReference type="ARBA" id="ARBA00049244"/>
    </source>
</evidence>
<keyword evidence="3" id="KW-0235">DNA replication</keyword>
<reference evidence="5 6" key="1">
    <citation type="journal article" date="2016" name="Nat. Commun.">
        <title>Thousands of microbial genomes shed light on interconnected biogeochemical processes in an aquifer system.</title>
        <authorList>
            <person name="Anantharaman K."/>
            <person name="Brown C.T."/>
            <person name="Hug L.A."/>
            <person name="Sharon I."/>
            <person name="Castelle C.J."/>
            <person name="Probst A.J."/>
            <person name="Thomas B.C."/>
            <person name="Singh A."/>
            <person name="Wilkins M.J."/>
            <person name="Karaoz U."/>
            <person name="Brodie E.L."/>
            <person name="Williams K.H."/>
            <person name="Hubbard S.S."/>
            <person name="Banfield J.F."/>
        </authorList>
    </citation>
    <scope>NUCLEOTIDE SEQUENCE [LARGE SCALE GENOMIC DNA]</scope>
</reference>
<protein>
    <recommendedName>
        <fullName evidence="3">DNA polymerase III subunit gamma/tau</fullName>
        <ecNumber evidence="3">2.7.7.7</ecNumber>
    </recommendedName>
</protein>
<dbReference type="InterPro" id="IPR027417">
    <property type="entry name" value="P-loop_NTPase"/>
</dbReference>
<dbReference type="InterPro" id="IPR050238">
    <property type="entry name" value="DNA_Rep/Repair_Clamp_Loader"/>
</dbReference>
<comment type="subunit">
    <text evidence="3">DNA polymerase III contains a core (composed of alpha, epsilon and theta chains) that associates with a tau subunit. This core dimerizes to form the POLIII' complex. PolIII' associates with the gamma complex (composed of gamma, delta, delta', psi and chi chains) and with the beta chain to form the complete DNA polymerase III complex.</text>
</comment>
<comment type="similarity">
    <text evidence="3">Belongs to the DnaX/STICHEL family.</text>
</comment>
<accession>A0A1F7G883</accession>
<evidence type="ECO:0000256" key="3">
    <source>
        <dbReference type="RuleBase" id="RU364063"/>
    </source>
</evidence>
<keyword evidence="3" id="KW-0067">ATP-binding</keyword>
<dbReference type="Pfam" id="PF13177">
    <property type="entry name" value="DNA_pol3_delta2"/>
    <property type="match status" value="1"/>
</dbReference>
<dbReference type="GO" id="GO:0003887">
    <property type="term" value="F:DNA-directed DNA polymerase activity"/>
    <property type="evidence" value="ECO:0007669"/>
    <property type="project" value="UniProtKB-KW"/>
</dbReference>
<proteinExistence type="inferred from homology"/>
<dbReference type="PANTHER" id="PTHR11669">
    <property type="entry name" value="REPLICATION FACTOR C / DNA POLYMERASE III GAMMA-TAU SUBUNIT"/>
    <property type="match status" value="1"/>
</dbReference>
<dbReference type="Gene3D" id="3.40.50.300">
    <property type="entry name" value="P-loop containing nucleotide triphosphate hydrolases"/>
    <property type="match status" value="1"/>
</dbReference>
<dbReference type="EC" id="2.7.7.7" evidence="3"/>
<dbReference type="Proteomes" id="UP000178372">
    <property type="component" value="Unassembled WGS sequence"/>
</dbReference>
<sequence length="349" mass="39047">MLYLRYRPQTIAEIDNSSVKNRLLSIIASSELPHAFLLVGPKGTGKTSTARIIAKSINCEKNKRGSKGKDFEPCNDCDSCKAITAGMSIDVVEIDGASNRRIDDIRELNSNVKFIPVSSRYKVYIIDEVHMLTTEAFNALLKTLEEPPSHVVFILATTEAHKLPKTIISRCVTVTFSKATRADLVSSLERVCIGEKVVVDKQVLTLIAKHADFAFRDAHKLLEEFLTSGITTLDGAKTYFGLTLAESDLLSLIEKGEIRQIFELLENFEDKGGSFKSLIESLLNTLHLLLLKNKGVEKEDNQDLDYAFTLSQIVLLMRLFQNAYRDLKFAPIEALPLEIALVEYFAKQE</sequence>
<dbReference type="InterPro" id="IPR003593">
    <property type="entry name" value="AAA+_ATPase"/>
</dbReference>
<dbReference type="CDD" id="cd00009">
    <property type="entry name" value="AAA"/>
    <property type="match status" value="1"/>
</dbReference>
<keyword evidence="3" id="KW-0547">Nucleotide-binding</keyword>
<evidence type="ECO:0000313" key="6">
    <source>
        <dbReference type="Proteomes" id="UP000178372"/>
    </source>
</evidence>
<name>A0A1F7G883_9BACT</name>
<gene>
    <name evidence="3" type="primary">dnaX</name>
    <name evidence="5" type="ORF">A2690_04635</name>
</gene>
<comment type="function">
    <text evidence="3">DNA polymerase III is a complex, multichain enzyme responsible for most of the replicative synthesis in bacteria. This DNA polymerase also exhibits 3' to 5' exonuclease activity.</text>
</comment>
<dbReference type="InterPro" id="IPR008921">
    <property type="entry name" value="DNA_pol3_clamp-load_cplx_C"/>
</dbReference>
<dbReference type="GO" id="GO:0009360">
    <property type="term" value="C:DNA polymerase III complex"/>
    <property type="evidence" value="ECO:0007669"/>
    <property type="project" value="InterPro"/>
</dbReference>
<keyword evidence="3" id="KW-0548">Nucleotidyltransferase</keyword>
<dbReference type="PANTHER" id="PTHR11669:SF0">
    <property type="entry name" value="PROTEIN STICHEL-LIKE 2"/>
    <property type="match status" value="1"/>
</dbReference>
<comment type="caution">
    <text evidence="5">The sequence shown here is derived from an EMBL/GenBank/DDBJ whole genome shotgun (WGS) entry which is preliminary data.</text>
</comment>
<dbReference type="Gene3D" id="1.10.8.60">
    <property type="match status" value="1"/>
</dbReference>
<evidence type="ECO:0000256" key="1">
    <source>
        <dbReference type="ARBA" id="ARBA00022932"/>
    </source>
</evidence>
<dbReference type="Gene3D" id="1.20.272.10">
    <property type="match status" value="1"/>
</dbReference>
<dbReference type="GO" id="GO:0005524">
    <property type="term" value="F:ATP binding"/>
    <property type="evidence" value="ECO:0007669"/>
    <property type="project" value="UniProtKB-KW"/>
</dbReference>
<dbReference type="SUPFAM" id="SSF52540">
    <property type="entry name" value="P-loop containing nucleoside triphosphate hydrolases"/>
    <property type="match status" value="1"/>
</dbReference>
<evidence type="ECO:0000313" key="5">
    <source>
        <dbReference type="EMBL" id="OGK14955.1"/>
    </source>
</evidence>
<dbReference type="NCBIfam" id="TIGR02397">
    <property type="entry name" value="dnaX_nterm"/>
    <property type="match status" value="1"/>
</dbReference>
<dbReference type="EMBL" id="MFZF01000038">
    <property type="protein sequence ID" value="OGK14955.1"/>
    <property type="molecule type" value="Genomic_DNA"/>
</dbReference>
<dbReference type="SUPFAM" id="SSF48019">
    <property type="entry name" value="post-AAA+ oligomerization domain-like"/>
    <property type="match status" value="1"/>
</dbReference>
<dbReference type="AlphaFoldDB" id="A0A1F7G883"/>
<dbReference type="InterPro" id="IPR012763">
    <property type="entry name" value="DNA_pol_III_sug/sutau_N"/>
</dbReference>